<keyword evidence="1" id="KW-0472">Membrane</keyword>
<proteinExistence type="predicted"/>
<organism evidence="2 3">
    <name type="scientific">Treponema ruminis</name>
    <dbReference type="NCBI Taxonomy" id="744515"/>
    <lineage>
        <taxon>Bacteria</taxon>
        <taxon>Pseudomonadati</taxon>
        <taxon>Spirochaetota</taxon>
        <taxon>Spirochaetia</taxon>
        <taxon>Spirochaetales</taxon>
        <taxon>Treponemataceae</taxon>
        <taxon>Treponema</taxon>
    </lineage>
</organism>
<dbReference type="Proteomes" id="UP000518887">
    <property type="component" value="Unassembled WGS sequence"/>
</dbReference>
<evidence type="ECO:0000313" key="2">
    <source>
        <dbReference type="EMBL" id="MBB5226071.1"/>
    </source>
</evidence>
<keyword evidence="1" id="KW-1133">Transmembrane helix</keyword>
<accession>A0A7W8G994</accession>
<feature type="transmembrane region" description="Helical" evidence="1">
    <location>
        <begin position="61"/>
        <end position="84"/>
    </location>
</feature>
<feature type="transmembrane region" description="Helical" evidence="1">
    <location>
        <begin position="221"/>
        <end position="246"/>
    </location>
</feature>
<dbReference type="AlphaFoldDB" id="A0A7W8G994"/>
<name>A0A7W8G994_9SPIR</name>
<evidence type="ECO:0000313" key="3">
    <source>
        <dbReference type="Proteomes" id="UP000518887"/>
    </source>
</evidence>
<gene>
    <name evidence="2" type="ORF">HNP76_001439</name>
</gene>
<dbReference type="RefSeq" id="WP_184658997.1">
    <property type="nucleotide sequence ID" value="NZ_CP031518.1"/>
</dbReference>
<protein>
    <recommendedName>
        <fullName evidence="4">Glycerophosphoryl diester phosphodiesterase membrane domain-containing protein</fullName>
    </recommendedName>
</protein>
<keyword evidence="3" id="KW-1185">Reference proteome</keyword>
<feature type="transmembrane region" description="Helical" evidence="1">
    <location>
        <begin position="21"/>
        <end position="41"/>
    </location>
</feature>
<reference evidence="2 3" key="1">
    <citation type="submission" date="2020-08" db="EMBL/GenBank/DDBJ databases">
        <title>Genomic Encyclopedia of Type Strains, Phase IV (KMG-IV): sequencing the most valuable type-strain genomes for metagenomic binning, comparative biology and taxonomic classification.</title>
        <authorList>
            <person name="Goeker M."/>
        </authorList>
    </citation>
    <scope>NUCLEOTIDE SEQUENCE [LARGE SCALE GENOMIC DNA]</scope>
    <source>
        <strain evidence="2 3">DSM 103462</strain>
    </source>
</reference>
<evidence type="ECO:0008006" key="4">
    <source>
        <dbReference type="Google" id="ProtNLM"/>
    </source>
</evidence>
<sequence>MTDIKHLMLKLNQISSQYLGKIMYALFLISILETITSFAILSPVMRLAANGASPAVVKIQTLLFAFLAISVWLTFQFGFAVMLLKMTRREYTNLGFIFIGFRRLNPAGKIIGAFGGLIAILALISRFATKFIFQKINPDFVFSMPDISSLQDAGQIADQPEVISTMAIDMLLFVAIFLAVLFILGLFVLIRFVFVFQLHFDNPSMSIPKLFKKSWQMMHKNVFKLILFALRAGGKQLFIAIFLAILVNFIPESKNSGLSILTFIIDMIYFINMYTAMIRIYLTVPVMYEEIRNEKLAISSE</sequence>
<feature type="transmembrane region" description="Helical" evidence="1">
    <location>
        <begin position="170"/>
        <end position="200"/>
    </location>
</feature>
<evidence type="ECO:0000256" key="1">
    <source>
        <dbReference type="SAM" id="Phobius"/>
    </source>
</evidence>
<feature type="transmembrane region" description="Helical" evidence="1">
    <location>
        <begin position="110"/>
        <end position="133"/>
    </location>
</feature>
<feature type="transmembrane region" description="Helical" evidence="1">
    <location>
        <begin position="258"/>
        <end position="282"/>
    </location>
</feature>
<comment type="caution">
    <text evidence="2">The sequence shown here is derived from an EMBL/GenBank/DDBJ whole genome shotgun (WGS) entry which is preliminary data.</text>
</comment>
<dbReference type="EMBL" id="JACHFQ010000004">
    <property type="protein sequence ID" value="MBB5226071.1"/>
    <property type="molecule type" value="Genomic_DNA"/>
</dbReference>
<keyword evidence="1" id="KW-0812">Transmembrane</keyword>